<proteinExistence type="inferred from homology"/>
<feature type="domain" description="Bacterial sugar transferase" evidence="4">
    <location>
        <begin position="25"/>
        <end position="215"/>
    </location>
</feature>
<sequence>MPVSEGGLVARPVDPSDGIPPSRARRLLDVVGAAAGLVLLCVPMAVLYLLVRATSRGPGFFRQVRVGQGGRPFTMYKFRTMRRDAGGLTVTAEHDPRVTRLGRLLRKWSLDELPQLVNVLRGDMTLVGPRPETYELAVYYDPAHRWVFDHRPGMTGFAQVHLPDYDLLTPGREVDLAEYIERVVPTRAAIDALYLREPTLRATLRTLADTARLVLRLPLAPPPEVRAIVSGVTADAATPHAARAGVARSDAAETGDAPSHDTGSAVTGTPMVKVRRPAGDSGSAA</sequence>
<keyword evidence="3" id="KW-0812">Transmembrane</keyword>
<keyword evidence="3" id="KW-1133">Transmembrane helix</keyword>
<evidence type="ECO:0000256" key="2">
    <source>
        <dbReference type="SAM" id="MobiDB-lite"/>
    </source>
</evidence>
<dbReference type="PANTHER" id="PTHR30576:SF10">
    <property type="entry name" value="SLL5057 PROTEIN"/>
    <property type="match status" value="1"/>
</dbReference>
<keyword evidence="3" id="KW-0472">Membrane</keyword>
<evidence type="ECO:0000256" key="3">
    <source>
        <dbReference type="SAM" id="Phobius"/>
    </source>
</evidence>
<comment type="similarity">
    <text evidence="1">Belongs to the bacterial sugar transferase family.</text>
</comment>
<feature type="compositionally biased region" description="Low complexity" evidence="2">
    <location>
        <begin position="240"/>
        <end position="249"/>
    </location>
</feature>
<gene>
    <name evidence="5" type="ORF">Arub01_01990</name>
</gene>
<comment type="caution">
    <text evidence="5">The sequence shown here is derived from an EMBL/GenBank/DDBJ whole genome shotgun (WGS) entry which is preliminary data.</text>
</comment>
<evidence type="ECO:0000256" key="1">
    <source>
        <dbReference type="ARBA" id="ARBA00006464"/>
    </source>
</evidence>
<evidence type="ECO:0000259" key="4">
    <source>
        <dbReference type="Pfam" id="PF02397"/>
    </source>
</evidence>
<accession>A0A9W6UUR9</accession>
<keyword evidence="6" id="KW-1185">Reference proteome</keyword>
<feature type="region of interest" description="Disordered" evidence="2">
    <location>
        <begin position="240"/>
        <end position="285"/>
    </location>
</feature>
<dbReference type="EMBL" id="BSRZ01000001">
    <property type="protein sequence ID" value="GLW61955.1"/>
    <property type="molecule type" value="Genomic_DNA"/>
</dbReference>
<name>A0A9W6UUR9_9ACTN</name>
<feature type="transmembrane region" description="Helical" evidence="3">
    <location>
        <begin position="30"/>
        <end position="51"/>
    </location>
</feature>
<dbReference type="PANTHER" id="PTHR30576">
    <property type="entry name" value="COLANIC BIOSYNTHESIS UDP-GLUCOSE LIPID CARRIER TRANSFERASE"/>
    <property type="match status" value="1"/>
</dbReference>
<protein>
    <recommendedName>
        <fullName evidence="4">Bacterial sugar transferase domain-containing protein</fullName>
    </recommendedName>
</protein>
<dbReference type="AlphaFoldDB" id="A0A9W6UUR9"/>
<dbReference type="RefSeq" id="WP_067913201.1">
    <property type="nucleotide sequence ID" value="NZ_BSRZ01000001.1"/>
</dbReference>
<dbReference type="InterPro" id="IPR003362">
    <property type="entry name" value="Bact_transf"/>
</dbReference>
<dbReference type="Pfam" id="PF02397">
    <property type="entry name" value="Bac_transf"/>
    <property type="match status" value="1"/>
</dbReference>
<dbReference type="Proteomes" id="UP001165124">
    <property type="component" value="Unassembled WGS sequence"/>
</dbReference>
<reference evidence="5" key="1">
    <citation type="submission" date="2023-02" db="EMBL/GenBank/DDBJ databases">
        <title>Actinomadura rubrobrunea NBRC 14622.</title>
        <authorList>
            <person name="Ichikawa N."/>
            <person name="Sato H."/>
            <person name="Tonouchi N."/>
        </authorList>
    </citation>
    <scope>NUCLEOTIDE SEQUENCE</scope>
    <source>
        <strain evidence="5">NBRC 14622</strain>
    </source>
</reference>
<evidence type="ECO:0000313" key="6">
    <source>
        <dbReference type="Proteomes" id="UP001165124"/>
    </source>
</evidence>
<dbReference type="GO" id="GO:0016780">
    <property type="term" value="F:phosphotransferase activity, for other substituted phosphate groups"/>
    <property type="evidence" value="ECO:0007669"/>
    <property type="project" value="TreeGrafter"/>
</dbReference>
<organism evidence="5 6">
    <name type="scientific">Actinomadura rubrobrunea</name>
    <dbReference type="NCBI Taxonomy" id="115335"/>
    <lineage>
        <taxon>Bacteria</taxon>
        <taxon>Bacillati</taxon>
        <taxon>Actinomycetota</taxon>
        <taxon>Actinomycetes</taxon>
        <taxon>Streptosporangiales</taxon>
        <taxon>Thermomonosporaceae</taxon>
        <taxon>Actinomadura</taxon>
    </lineage>
</organism>
<evidence type="ECO:0000313" key="5">
    <source>
        <dbReference type="EMBL" id="GLW61955.1"/>
    </source>
</evidence>